<evidence type="ECO:0000256" key="1">
    <source>
        <dbReference type="SAM" id="Phobius"/>
    </source>
</evidence>
<accession>A0A7D5QM95</accession>
<dbReference type="EMBL" id="CP058579">
    <property type="protein sequence ID" value="QLG63325.1"/>
    <property type="molecule type" value="Genomic_DNA"/>
</dbReference>
<gene>
    <name evidence="2" type="ORF">HUG12_16940</name>
</gene>
<organism evidence="2 3">
    <name type="scientific">Halorarum salinum</name>
    <dbReference type="NCBI Taxonomy" id="2743089"/>
    <lineage>
        <taxon>Archaea</taxon>
        <taxon>Methanobacteriati</taxon>
        <taxon>Methanobacteriota</taxon>
        <taxon>Stenosarchaea group</taxon>
        <taxon>Halobacteria</taxon>
        <taxon>Halobacteriales</taxon>
        <taxon>Haloferacaceae</taxon>
        <taxon>Halorarum</taxon>
    </lineage>
</organism>
<keyword evidence="3" id="KW-1185">Reference proteome</keyword>
<reference evidence="2 3" key="1">
    <citation type="submission" date="2020-06" db="EMBL/GenBank/DDBJ databases">
        <title>NJ-3-1, isolated from saline soil.</title>
        <authorList>
            <person name="Cui H.L."/>
            <person name="Shi X."/>
        </authorList>
    </citation>
    <scope>NUCLEOTIDE SEQUENCE [LARGE SCALE GENOMIC DNA]</scope>
    <source>
        <strain evidence="2 3">NJ-3-1</strain>
    </source>
</reference>
<keyword evidence="1" id="KW-0472">Membrane</keyword>
<protein>
    <submittedName>
        <fullName evidence="2">Uncharacterized protein</fullName>
    </submittedName>
</protein>
<dbReference type="GeneID" id="56039181"/>
<evidence type="ECO:0000313" key="3">
    <source>
        <dbReference type="Proteomes" id="UP000509626"/>
    </source>
</evidence>
<dbReference type="OrthoDB" id="350171at2157"/>
<dbReference type="Proteomes" id="UP000509626">
    <property type="component" value="Chromosome"/>
</dbReference>
<dbReference type="KEGG" id="halu:HUG12_16940"/>
<feature type="transmembrane region" description="Helical" evidence="1">
    <location>
        <begin position="53"/>
        <end position="72"/>
    </location>
</feature>
<evidence type="ECO:0000313" key="2">
    <source>
        <dbReference type="EMBL" id="QLG63325.1"/>
    </source>
</evidence>
<keyword evidence="1" id="KW-1133">Transmembrane helix</keyword>
<sequence length="98" mass="10651">MGTSDARSGPPAGTNIVVAWLLAMISAGGDMFTLAKIVLAIKLNIFALPLSHTPALSLPLWVWYVVSVMWIAQVAHHTNYSMGDIIDELEEAYLSLRP</sequence>
<proteinExistence type="predicted"/>
<dbReference type="AlphaFoldDB" id="A0A7D5QM95"/>
<keyword evidence="1" id="KW-0812">Transmembrane</keyword>
<dbReference type="RefSeq" id="WP_179269910.1">
    <property type="nucleotide sequence ID" value="NZ_CP058579.1"/>
</dbReference>
<feature type="transmembrane region" description="Helical" evidence="1">
    <location>
        <begin position="17"/>
        <end position="41"/>
    </location>
</feature>
<name>A0A7D5QM95_9EURY</name>